<dbReference type="PANTHER" id="PTHR47499">
    <property type="entry name" value="SERINE PROTEASE INHIBITOR KAZAL-TYPE 7 SPINK7"/>
    <property type="match status" value="1"/>
</dbReference>
<reference evidence="6" key="2">
    <citation type="submission" date="2025-08" db="UniProtKB">
        <authorList>
            <consortium name="Ensembl"/>
        </authorList>
    </citation>
    <scope>IDENTIFICATION</scope>
</reference>
<dbReference type="Gene3D" id="3.30.60.30">
    <property type="match status" value="1"/>
</dbReference>
<reference evidence="6 7" key="1">
    <citation type="submission" date="2017-08" db="EMBL/GenBank/DDBJ databases">
        <title>USMARCv1.0.</title>
        <authorList>
            <person name="Hannum G.I."/>
            <person name="Koren S."/>
            <person name="Schroeder S.G."/>
            <person name="Chin S.C."/>
            <person name="Nonneman D.J."/>
            <person name="Becker S.A."/>
            <person name="Rosen B.D."/>
            <person name="Bickhart D.M."/>
            <person name="Putnam N.H."/>
            <person name="Green R.E."/>
            <person name="Tuggle C.K."/>
            <person name="Liu H."/>
            <person name="Rohrer G.A."/>
            <person name="Warr A."/>
            <person name="Hall R."/>
            <person name="Kim K."/>
            <person name="Hume D.A."/>
            <person name="Talbot R."/>
            <person name="Chow W."/>
            <person name="Howe K."/>
            <person name="Schwartz A.S."/>
            <person name="Watson M."/>
            <person name="Archibald A.L."/>
            <person name="Phillippy A.M."/>
            <person name="Smith T.P.L."/>
        </authorList>
    </citation>
    <scope>NUCLEOTIDE SEQUENCE [LARGE SCALE GENOMIC DNA]</scope>
</reference>
<dbReference type="Ensembl" id="ENSSSCT00070011701.1">
    <property type="protein sequence ID" value="ENSSSCP00070009641.1"/>
    <property type="gene ID" value="ENSSSCG00070006145.1"/>
</dbReference>
<comment type="subcellular location">
    <subcellularLocation>
        <location evidence="1">Secreted</location>
    </subcellularLocation>
</comment>
<dbReference type="Proteomes" id="UP000314985">
    <property type="component" value="Chromosome 2"/>
</dbReference>
<dbReference type="Pfam" id="PF00050">
    <property type="entry name" value="Kazal_1"/>
    <property type="match status" value="1"/>
</dbReference>
<dbReference type="InterPro" id="IPR050159">
    <property type="entry name" value="Kazal-type_SerProtInhib"/>
</dbReference>
<feature type="signal peptide" evidence="4">
    <location>
        <begin position="1"/>
        <end position="26"/>
    </location>
</feature>
<proteinExistence type="predicted"/>
<evidence type="ECO:0000256" key="2">
    <source>
        <dbReference type="ARBA" id="ARBA00022525"/>
    </source>
</evidence>
<evidence type="ECO:0000313" key="7">
    <source>
        <dbReference type="Proteomes" id="UP000314985"/>
    </source>
</evidence>
<dbReference type="SMART" id="SM00280">
    <property type="entry name" value="KAZAL"/>
    <property type="match status" value="1"/>
</dbReference>
<dbReference type="PROSITE" id="PS51465">
    <property type="entry name" value="KAZAL_2"/>
    <property type="match status" value="1"/>
</dbReference>
<feature type="chain" id="PRO_5021272565" description="Kazal-like domain-containing protein" evidence="4">
    <location>
        <begin position="27"/>
        <end position="98"/>
    </location>
</feature>
<sequence>MAKSFPILRSLTFFNLILPMLPSVSAPKHLWPKDENIKLNCPYSKVDLSWLNDTVNPCPGLYQPICGNNLVTYDNPCILCIESLTKALKPGICPSLLR</sequence>
<dbReference type="GO" id="GO:0005576">
    <property type="term" value="C:extracellular region"/>
    <property type="evidence" value="ECO:0007669"/>
    <property type="project" value="UniProtKB-SubCell"/>
</dbReference>
<dbReference type="PANTHER" id="PTHR47499:SF3">
    <property type="entry name" value="SERINE PROTEASE INHIBITOR KAZAL-TYPE 14"/>
    <property type="match status" value="1"/>
</dbReference>
<dbReference type="InterPro" id="IPR036058">
    <property type="entry name" value="Kazal_dom_sf"/>
</dbReference>
<protein>
    <recommendedName>
        <fullName evidence="5">Kazal-like domain-containing protein</fullName>
    </recommendedName>
</protein>
<name>A0A4X1T4E1_PIG</name>
<feature type="domain" description="Kazal-like" evidence="5">
    <location>
        <begin position="57"/>
        <end position="95"/>
    </location>
</feature>
<dbReference type="SUPFAM" id="SSF100895">
    <property type="entry name" value="Kazal-type serine protease inhibitors"/>
    <property type="match status" value="1"/>
</dbReference>
<dbReference type="PROSITE" id="PS00282">
    <property type="entry name" value="KAZAL_1"/>
    <property type="match status" value="1"/>
</dbReference>
<dbReference type="InterPro" id="IPR002350">
    <property type="entry name" value="Kazal_dom"/>
</dbReference>
<evidence type="ECO:0000259" key="5">
    <source>
        <dbReference type="PROSITE" id="PS51465"/>
    </source>
</evidence>
<keyword evidence="3" id="KW-1015">Disulfide bond</keyword>
<keyword evidence="2" id="KW-0964">Secreted</keyword>
<evidence type="ECO:0000256" key="4">
    <source>
        <dbReference type="SAM" id="SignalP"/>
    </source>
</evidence>
<evidence type="ECO:0000256" key="1">
    <source>
        <dbReference type="ARBA" id="ARBA00004613"/>
    </source>
</evidence>
<accession>A0A4X1T4E1</accession>
<keyword evidence="4" id="KW-0732">Signal</keyword>
<evidence type="ECO:0000256" key="3">
    <source>
        <dbReference type="ARBA" id="ARBA00023157"/>
    </source>
</evidence>
<organism evidence="6 7">
    <name type="scientific">Sus scrofa</name>
    <name type="common">Pig</name>
    <dbReference type="NCBI Taxonomy" id="9823"/>
    <lineage>
        <taxon>Eukaryota</taxon>
        <taxon>Metazoa</taxon>
        <taxon>Chordata</taxon>
        <taxon>Craniata</taxon>
        <taxon>Vertebrata</taxon>
        <taxon>Euteleostomi</taxon>
        <taxon>Mammalia</taxon>
        <taxon>Eutheria</taxon>
        <taxon>Laurasiatheria</taxon>
        <taxon>Artiodactyla</taxon>
        <taxon>Suina</taxon>
        <taxon>Suidae</taxon>
        <taxon>Sus</taxon>
    </lineage>
</organism>
<dbReference type="AlphaFoldDB" id="A0A4X1T4E1"/>
<evidence type="ECO:0000313" key="6">
    <source>
        <dbReference type="Ensembl" id="ENSSSCP00070009641.1"/>
    </source>
</evidence>